<dbReference type="RefSeq" id="WP_110479425.1">
    <property type="nucleotide sequence ID" value="NZ_CP087589.1"/>
</dbReference>
<dbReference type="InterPro" id="IPR008966">
    <property type="entry name" value="Adhesion_dom_sf"/>
</dbReference>
<dbReference type="PANTHER" id="PTHR33420">
    <property type="entry name" value="FIMBRIAL SUBUNIT ELFA-RELATED"/>
    <property type="match status" value="1"/>
</dbReference>
<comment type="similarity">
    <text evidence="2">Belongs to the fimbrial protein family.</text>
</comment>
<dbReference type="Proteomes" id="UP000247594">
    <property type="component" value="Unassembled WGS sequence"/>
</dbReference>
<dbReference type="GO" id="GO:0009289">
    <property type="term" value="C:pilus"/>
    <property type="evidence" value="ECO:0007669"/>
    <property type="project" value="UniProtKB-SubCell"/>
</dbReference>
<evidence type="ECO:0000313" key="7">
    <source>
        <dbReference type="EMBL" id="PXZ39042.1"/>
    </source>
</evidence>
<comment type="subcellular location">
    <subcellularLocation>
        <location evidence="1">Fimbrium</location>
    </subcellularLocation>
</comment>
<keyword evidence="9" id="KW-1185">Reference proteome</keyword>
<accession>A0AAE5THM2</accession>
<keyword evidence="4" id="KW-0281">Fimbrium</keyword>
<evidence type="ECO:0000313" key="6">
    <source>
        <dbReference type="EMBL" id="MEE6041887.1"/>
    </source>
</evidence>
<keyword evidence="3 5" id="KW-0732">Signal</keyword>
<evidence type="ECO:0000313" key="8">
    <source>
        <dbReference type="Proteomes" id="UP000247594"/>
    </source>
</evidence>
<dbReference type="AlphaFoldDB" id="A0AAE5THM2"/>
<reference evidence="6 9" key="2">
    <citation type="journal article" date="2022" name="Front. Microbiol.">
        <title>Commensal bacteria contribute to the growth of multidrug-resistant Avibacterium paragallinarum in chickens.</title>
        <authorList>
            <person name="Zhu J."/>
            <person name="Chen Y."/>
            <person name="Wu Y."/>
            <person name="Wang Y."/>
            <person name="Zhu K."/>
        </authorList>
    </citation>
    <scope>NUCLEOTIDE SEQUENCE [LARGE SCALE GENOMIC DNA]</scope>
    <source>
        <strain evidence="6 9">AV25</strain>
    </source>
</reference>
<dbReference type="EMBL" id="QJPJ01000008">
    <property type="protein sequence ID" value="PXZ39042.1"/>
    <property type="molecule type" value="Genomic_DNA"/>
</dbReference>
<evidence type="ECO:0000313" key="9">
    <source>
        <dbReference type="Proteomes" id="UP001347884"/>
    </source>
</evidence>
<reference evidence="6" key="3">
    <citation type="submission" date="2022-05" db="EMBL/GenBank/DDBJ databases">
        <authorList>
            <person name="Chen Y."/>
            <person name="Zhu J."/>
            <person name="Zhu K."/>
        </authorList>
    </citation>
    <scope>NUCLEOTIDE SEQUENCE</scope>
    <source>
        <strain evidence="6">AV25</strain>
    </source>
</reference>
<dbReference type="InterPro" id="IPR036937">
    <property type="entry name" value="Adhesion_dom_fimbrial_sf"/>
</dbReference>
<dbReference type="PANTHER" id="PTHR33420:SF3">
    <property type="entry name" value="FIMBRIAL SUBUNIT ELFA"/>
    <property type="match status" value="1"/>
</dbReference>
<sequence>MKKTLFTVLILGMAQIAVGADGTINFTGKIVDNTCAVNTASQNLTVTLPTVNKSSLDVADRTAGLTLFSIQLDSCDGKNILAYFEPTPGKVDFNSGRVINTNTTTGSSVEIELLDSDATRVLQLSENDGHQNAQRQSITAANNKLRYFARYRAKQTAVAGDVAGSVDYTISYE</sequence>
<dbReference type="InterPro" id="IPR050263">
    <property type="entry name" value="Bact_Fimbrial_Adh_Pro"/>
</dbReference>
<dbReference type="Pfam" id="PF16970">
    <property type="entry name" value="FimA"/>
    <property type="match status" value="1"/>
</dbReference>
<evidence type="ECO:0000256" key="5">
    <source>
        <dbReference type="SAM" id="SignalP"/>
    </source>
</evidence>
<evidence type="ECO:0000256" key="3">
    <source>
        <dbReference type="ARBA" id="ARBA00022729"/>
    </source>
</evidence>
<gene>
    <name evidence="7" type="ORF">DM482_06540</name>
    <name evidence="6" type="ORF">M5S13_08300</name>
</gene>
<evidence type="ECO:0000256" key="1">
    <source>
        <dbReference type="ARBA" id="ARBA00004561"/>
    </source>
</evidence>
<evidence type="ECO:0000256" key="4">
    <source>
        <dbReference type="ARBA" id="ARBA00023263"/>
    </source>
</evidence>
<organism evidence="7 8">
    <name type="scientific">Avibacterium paragallinarum</name>
    <name type="common">Haemophilus gallinarum</name>
    <dbReference type="NCBI Taxonomy" id="728"/>
    <lineage>
        <taxon>Bacteria</taxon>
        <taxon>Pseudomonadati</taxon>
        <taxon>Pseudomonadota</taxon>
        <taxon>Gammaproteobacteria</taxon>
        <taxon>Pasteurellales</taxon>
        <taxon>Pasteurellaceae</taxon>
        <taxon>Avibacterium</taxon>
    </lineage>
</organism>
<feature type="signal peptide" evidence="5">
    <location>
        <begin position="1"/>
        <end position="19"/>
    </location>
</feature>
<name>A0AAE5THM2_AVIPA</name>
<comment type="caution">
    <text evidence="7">The sequence shown here is derived from an EMBL/GenBank/DDBJ whole genome shotgun (WGS) entry which is preliminary data.</text>
</comment>
<dbReference type="SUPFAM" id="SSF49401">
    <property type="entry name" value="Bacterial adhesins"/>
    <property type="match status" value="1"/>
</dbReference>
<protein>
    <submittedName>
        <fullName evidence="7">F17 fimbrial protein</fullName>
    </submittedName>
    <submittedName>
        <fullName evidence="6">Type 1 fimbrial protein</fullName>
    </submittedName>
</protein>
<dbReference type="GO" id="GO:0043709">
    <property type="term" value="P:cell adhesion involved in single-species biofilm formation"/>
    <property type="evidence" value="ECO:0007669"/>
    <property type="project" value="TreeGrafter"/>
</dbReference>
<dbReference type="Gene3D" id="2.60.40.1090">
    <property type="entry name" value="Fimbrial-type adhesion domain"/>
    <property type="match status" value="1"/>
</dbReference>
<dbReference type="EMBL" id="JAMDKF010000017">
    <property type="protein sequence ID" value="MEE6041887.1"/>
    <property type="molecule type" value="Genomic_DNA"/>
</dbReference>
<proteinExistence type="inferred from homology"/>
<dbReference type="InterPro" id="IPR039458">
    <property type="entry name" value="FimA-like"/>
</dbReference>
<evidence type="ECO:0000256" key="2">
    <source>
        <dbReference type="ARBA" id="ARBA00006671"/>
    </source>
</evidence>
<dbReference type="Proteomes" id="UP001347884">
    <property type="component" value="Unassembled WGS sequence"/>
</dbReference>
<reference evidence="7 8" key="1">
    <citation type="submission" date="2018-06" db="EMBL/GenBank/DDBJ databases">
        <authorList>
            <person name="Teymurazov M."/>
            <person name="Kislichkina A."/>
            <person name="Abaymova A."/>
            <person name="Mukhina T."/>
            <person name="Mayskaya N."/>
            <person name="Svetoch E."/>
            <person name="Bogun A."/>
        </authorList>
    </citation>
    <scope>NUCLEOTIDE SEQUENCE [LARGE SCALE GENOMIC DNA]</scope>
    <source>
        <strain evidence="7 8">SCPM-O-B-8406</strain>
    </source>
</reference>
<feature type="chain" id="PRO_5042004064" evidence="5">
    <location>
        <begin position="20"/>
        <end position="173"/>
    </location>
</feature>